<reference evidence="7" key="2">
    <citation type="submission" date="2024-10" db="UniProtKB">
        <authorList>
            <consortium name="EnsemblProtists"/>
        </authorList>
    </citation>
    <scope>IDENTIFICATION</scope>
</reference>
<keyword evidence="4" id="KW-0418">Kinase</keyword>
<evidence type="ECO:0000256" key="3">
    <source>
        <dbReference type="ARBA" id="ARBA00022741"/>
    </source>
</evidence>
<dbReference type="Gene3D" id="3.30.200.20">
    <property type="entry name" value="Phosphorylase Kinase, domain 1"/>
    <property type="match status" value="1"/>
</dbReference>
<evidence type="ECO:0000256" key="1">
    <source>
        <dbReference type="ARBA" id="ARBA00010165"/>
    </source>
</evidence>
<keyword evidence="2" id="KW-0808">Transferase</keyword>
<dbReference type="KEGG" id="ehx:EMIHUDRAFT_201564"/>
<dbReference type="GO" id="GO:0016301">
    <property type="term" value="F:kinase activity"/>
    <property type="evidence" value="ECO:0007669"/>
    <property type="project" value="UniProtKB-KW"/>
</dbReference>
<protein>
    <recommendedName>
        <fullName evidence="6">Aminoglycoside phosphotransferase domain-containing protein</fullName>
    </recommendedName>
</protein>
<keyword evidence="3" id="KW-0547">Nucleotide-binding</keyword>
<dbReference type="GO" id="GO:0005524">
    <property type="term" value="F:ATP binding"/>
    <property type="evidence" value="ECO:0007669"/>
    <property type="project" value="UniProtKB-KW"/>
</dbReference>
<dbReference type="GeneID" id="17280726"/>
<dbReference type="Pfam" id="PF01636">
    <property type="entry name" value="APH"/>
    <property type="match status" value="1"/>
</dbReference>
<dbReference type="RefSeq" id="XP_005787885.1">
    <property type="nucleotide sequence ID" value="XM_005787828.1"/>
</dbReference>
<name>A0A0D3KI71_EMIH1</name>
<comment type="similarity">
    <text evidence="1">Belongs to the methylthioribose kinase family.</text>
</comment>
<dbReference type="PANTHER" id="PTHR34273">
    <property type="entry name" value="METHYLTHIORIBOSE KINASE"/>
    <property type="match status" value="1"/>
</dbReference>
<dbReference type="InterPro" id="IPR011009">
    <property type="entry name" value="Kinase-like_dom_sf"/>
</dbReference>
<dbReference type="PaxDb" id="2903-EOD35456"/>
<keyword evidence="5" id="KW-0067">ATP-binding</keyword>
<feature type="domain" description="Aminoglycoside phosphotransferase" evidence="6">
    <location>
        <begin position="270"/>
        <end position="469"/>
    </location>
</feature>
<dbReference type="Proteomes" id="UP000013827">
    <property type="component" value="Unassembled WGS sequence"/>
</dbReference>
<dbReference type="AlphaFoldDB" id="A0A0D3KI71"/>
<evidence type="ECO:0000256" key="2">
    <source>
        <dbReference type="ARBA" id="ARBA00022679"/>
    </source>
</evidence>
<evidence type="ECO:0000313" key="8">
    <source>
        <dbReference type="Proteomes" id="UP000013827"/>
    </source>
</evidence>
<reference evidence="8" key="1">
    <citation type="journal article" date="2013" name="Nature">
        <title>Pan genome of the phytoplankton Emiliania underpins its global distribution.</title>
        <authorList>
            <person name="Read B.A."/>
            <person name="Kegel J."/>
            <person name="Klute M.J."/>
            <person name="Kuo A."/>
            <person name="Lefebvre S.C."/>
            <person name="Maumus F."/>
            <person name="Mayer C."/>
            <person name="Miller J."/>
            <person name="Monier A."/>
            <person name="Salamov A."/>
            <person name="Young J."/>
            <person name="Aguilar M."/>
            <person name="Claverie J.M."/>
            <person name="Frickenhaus S."/>
            <person name="Gonzalez K."/>
            <person name="Herman E.K."/>
            <person name="Lin Y.C."/>
            <person name="Napier J."/>
            <person name="Ogata H."/>
            <person name="Sarno A.F."/>
            <person name="Shmutz J."/>
            <person name="Schroeder D."/>
            <person name="de Vargas C."/>
            <person name="Verret F."/>
            <person name="von Dassow P."/>
            <person name="Valentin K."/>
            <person name="Van de Peer Y."/>
            <person name="Wheeler G."/>
            <person name="Dacks J.B."/>
            <person name="Delwiche C.F."/>
            <person name="Dyhrman S.T."/>
            <person name="Glockner G."/>
            <person name="John U."/>
            <person name="Richards T."/>
            <person name="Worden A.Z."/>
            <person name="Zhang X."/>
            <person name="Grigoriev I.V."/>
            <person name="Allen A.E."/>
            <person name="Bidle K."/>
            <person name="Borodovsky M."/>
            <person name="Bowler C."/>
            <person name="Brownlee C."/>
            <person name="Cock J.M."/>
            <person name="Elias M."/>
            <person name="Gladyshev V.N."/>
            <person name="Groth M."/>
            <person name="Guda C."/>
            <person name="Hadaegh A."/>
            <person name="Iglesias-Rodriguez M.D."/>
            <person name="Jenkins J."/>
            <person name="Jones B.M."/>
            <person name="Lawson T."/>
            <person name="Leese F."/>
            <person name="Lindquist E."/>
            <person name="Lobanov A."/>
            <person name="Lomsadze A."/>
            <person name="Malik S.B."/>
            <person name="Marsh M.E."/>
            <person name="Mackinder L."/>
            <person name="Mock T."/>
            <person name="Mueller-Roeber B."/>
            <person name="Pagarete A."/>
            <person name="Parker M."/>
            <person name="Probert I."/>
            <person name="Quesneville H."/>
            <person name="Raines C."/>
            <person name="Rensing S.A."/>
            <person name="Riano-Pachon D.M."/>
            <person name="Richier S."/>
            <person name="Rokitta S."/>
            <person name="Shiraiwa Y."/>
            <person name="Soanes D.M."/>
            <person name="van der Giezen M."/>
            <person name="Wahlund T.M."/>
            <person name="Williams B."/>
            <person name="Wilson W."/>
            <person name="Wolfe G."/>
            <person name="Wurch L.L."/>
        </authorList>
    </citation>
    <scope>NUCLEOTIDE SEQUENCE</scope>
</reference>
<dbReference type="PANTHER" id="PTHR34273:SF2">
    <property type="entry name" value="METHYLTHIORIBOSE KINASE"/>
    <property type="match status" value="1"/>
</dbReference>
<organism evidence="7 8">
    <name type="scientific">Emiliania huxleyi (strain CCMP1516)</name>
    <dbReference type="NCBI Taxonomy" id="280463"/>
    <lineage>
        <taxon>Eukaryota</taxon>
        <taxon>Haptista</taxon>
        <taxon>Haptophyta</taxon>
        <taxon>Prymnesiophyceae</taxon>
        <taxon>Isochrysidales</taxon>
        <taxon>Noelaerhabdaceae</taxon>
        <taxon>Emiliania</taxon>
    </lineage>
</organism>
<proteinExistence type="inferred from homology"/>
<evidence type="ECO:0000256" key="4">
    <source>
        <dbReference type="ARBA" id="ARBA00022777"/>
    </source>
</evidence>
<dbReference type="STRING" id="2903.R1FIT0"/>
<dbReference type="HOGENOM" id="CLU_033681_0_0_1"/>
<dbReference type="InterPro" id="IPR002575">
    <property type="entry name" value="Aminoglycoside_PTrfase"/>
</dbReference>
<dbReference type="EnsemblProtists" id="EOD35456">
    <property type="protein sequence ID" value="EOD35456"/>
    <property type="gene ID" value="EMIHUDRAFT_201564"/>
</dbReference>
<keyword evidence="8" id="KW-1185">Reference proteome</keyword>
<evidence type="ECO:0000259" key="6">
    <source>
        <dbReference type="Pfam" id="PF01636"/>
    </source>
</evidence>
<accession>A0A0D3KI71</accession>
<evidence type="ECO:0000313" key="7">
    <source>
        <dbReference type="EnsemblProtists" id="EOD35456"/>
    </source>
</evidence>
<dbReference type="eggNOG" id="ENOG502QVM3">
    <property type="taxonomic scope" value="Eukaryota"/>
</dbReference>
<dbReference type="Gene3D" id="3.90.1200.10">
    <property type="match status" value="2"/>
</dbReference>
<evidence type="ECO:0000256" key="5">
    <source>
        <dbReference type="ARBA" id="ARBA00022840"/>
    </source>
</evidence>
<dbReference type="SUPFAM" id="SSF56112">
    <property type="entry name" value="Protein kinase-like (PK-like)"/>
    <property type="match status" value="2"/>
</dbReference>
<sequence>MPSVDMLLTAETAPAYANGVGALDGASHAVEVDGGNLNYAFRVSCADGNSIFLKQTPGFVKARLLHSALCVDSTVLILEYLGTSVLLHERLVEGHVDSGVGRALGHFLGAAHALQLEHLFSKCYREDARAAALREDAAFMAAALKARYGGEGGTGLALCHGDMHAGSVMVDPASGAVKVILKYVLWRYALVWCKLALLTSKSVVAYVREKLAGVPSLPFALDAELVVRDITDGNLNFAFSVGEAADEARAVFVKQAPGYIKVLGEAFKLAAERMVLESEVMQAYAALTPDYVPRFILRDPESFVMVTEYLHGYVLMRSALMSRRLQGTAAVEEVARFMAVTHSATWIGTAGAERWGTVNNETMCGITADYVFSKPLDAADGTNRCSSGLTDVAAALRADAALCEGVLAMRSTFLMTKQCLVHGDLHTGSVMVPADGGTGPAKVIDAEFAFFGPAAFDVGSFVANLVFAASLGPSPEVHAMIHAVWVTYVGATTPLKSDNAATAEMLQLACGFCGCELIRRIVGAAHVDDLEKAPEAIKLTAEKTALAIGCRLVKGREGIGSIDALLAIVQEEVGNPAHASL</sequence>